<dbReference type="RefSeq" id="WP_255178298.1">
    <property type="nucleotide sequence ID" value="NZ_CP101462.1"/>
</dbReference>
<feature type="region of interest" description="Disordered" evidence="1">
    <location>
        <begin position="103"/>
        <end position="241"/>
    </location>
</feature>
<feature type="transmembrane region" description="Helical" evidence="2">
    <location>
        <begin position="20"/>
        <end position="38"/>
    </location>
</feature>
<sequence>MTYDKNKTYNNEQQSSGGFLAGVVLGGVIGAAVALLTAPKSGREVRTYLDEKTATSRERLTVKSKEVREKAEPVVGEWIKVASDKAAPVLNLVKDKAREAAELKQQVDEDELSIEEAMEKADQLVAEAEAEVKEQLDRASEDQSSETKASNESTDSSKADAKFDASTEKTKSSENKSNANKANTNKANTNKSAANKQEATSSRDQSENYESDFEAPVKDLLDDESKQELKDLKNDLKNGNK</sequence>
<feature type="compositionally biased region" description="Basic and acidic residues" evidence="1">
    <location>
        <begin position="155"/>
        <end position="174"/>
    </location>
</feature>
<evidence type="ECO:0000256" key="1">
    <source>
        <dbReference type="SAM" id="MobiDB-lite"/>
    </source>
</evidence>
<organism evidence="3 4">
    <name type="scientific">Exiguobacterium aurantiacum</name>
    <dbReference type="NCBI Taxonomy" id="33987"/>
    <lineage>
        <taxon>Bacteria</taxon>
        <taxon>Bacillati</taxon>
        <taxon>Bacillota</taxon>
        <taxon>Bacilli</taxon>
        <taxon>Bacillales</taxon>
        <taxon>Bacillales Family XII. Incertae Sedis</taxon>
        <taxon>Exiguobacterium</taxon>
    </lineage>
</organism>
<keyword evidence="2" id="KW-0812">Transmembrane</keyword>
<keyword evidence="2" id="KW-1133">Transmembrane helix</keyword>
<name>A0ABY5FQU9_9BACL</name>
<proteinExistence type="predicted"/>
<dbReference type="Proteomes" id="UP001060325">
    <property type="component" value="Chromosome"/>
</dbReference>
<evidence type="ECO:0000313" key="4">
    <source>
        <dbReference type="Proteomes" id="UP001060325"/>
    </source>
</evidence>
<feature type="compositionally biased region" description="Basic and acidic residues" evidence="1">
    <location>
        <begin position="130"/>
        <end position="141"/>
    </location>
</feature>
<gene>
    <name evidence="3" type="ORF">NMQ00_05655</name>
</gene>
<feature type="compositionally biased region" description="Basic and acidic residues" evidence="1">
    <location>
        <begin position="215"/>
        <end position="241"/>
    </location>
</feature>
<feature type="compositionally biased region" description="Low complexity" evidence="1">
    <location>
        <begin position="175"/>
        <end position="196"/>
    </location>
</feature>
<accession>A0ABY5FQU9</accession>
<protein>
    <submittedName>
        <fullName evidence="3">YtxH domain-containing protein</fullName>
    </submittedName>
</protein>
<keyword evidence="4" id="KW-1185">Reference proteome</keyword>
<reference evidence="3" key="1">
    <citation type="submission" date="2022-07" db="EMBL/GenBank/DDBJ databases">
        <title>Complete genome of CX2.</title>
        <authorList>
            <person name="Cao G."/>
        </authorList>
    </citation>
    <scope>NUCLEOTIDE SEQUENCE</scope>
    <source>
        <strain evidence="3">CX2</strain>
    </source>
</reference>
<evidence type="ECO:0000313" key="3">
    <source>
        <dbReference type="EMBL" id="UTT43985.1"/>
    </source>
</evidence>
<evidence type="ECO:0000256" key="2">
    <source>
        <dbReference type="SAM" id="Phobius"/>
    </source>
</evidence>
<dbReference type="EMBL" id="CP101462">
    <property type="protein sequence ID" value="UTT43985.1"/>
    <property type="molecule type" value="Genomic_DNA"/>
</dbReference>
<keyword evidence="2" id="KW-0472">Membrane</keyword>